<keyword evidence="1" id="KW-1133">Transmembrane helix</keyword>
<keyword evidence="1" id="KW-0812">Transmembrane</keyword>
<dbReference type="PANTHER" id="PTHR37947">
    <property type="entry name" value="BLL2462 PROTEIN"/>
    <property type="match status" value="1"/>
</dbReference>
<organism evidence="2 3">
    <name type="scientific">Ohtaekwangia koreensis</name>
    <dbReference type="NCBI Taxonomy" id="688867"/>
    <lineage>
        <taxon>Bacteria</taxon>
        <taxon>Pseudomonadati</taxon>
        <taxon>Bacteroidota</taxon>
        <taxon>Cytophagia</taxon>
        <taxon>Cytophagales</taxon>
        <taxon>Fulvivirgaceae</taxon>
        <taxon>Ohtaekwangia</taxon>
    </lineage>
</organism>
<gene>
    <name evidence="2" type="ORF">SAMN05660236_0033</name>
</gene>
<evidence type="ECO:0000256" key="1">
    <source>
        <dbReference type="SAM" id="Phobius"/>
    </source>
</evidence>
<keyword evidence="3" id="KW-1185">Reference proteome</keyword>
<dbReference type="EMBL" id="FUZU01000001">
    <property type="protein sequence ID" value="SKC38609.1"/>
    <property type="molecule type" value="Genomic_DNA"/>
</dbReference>
<keyword evidence="1" id="KW-0472">Membrane</keyword>
<accession>A0A1T5IHJ4</accession>
<name>A0A1T5IHJ4_9BACT</name>
<sequence length="691" mass="78126">MQQIIFETSPAYLLLCLALAIGLAFFLYRTSHPWSKTWNRALLAIRAVLLFALFFLLLGPIVRQINNIFEKPLFVVLYDNSASVKEAVDSITLRKVEDQINTTRQQLEEKGYEVEVSNLAGEEIIDVSYNATVTDLNGALRKIVNRYEGRKIAGVTLVSDGIYNAGVTPLYASYNFPVYTIGVGDSLQRTDIAIKNISYNKIAYQGNKFPVRVEVATHNTGNQPIRVTLLQRGKQVEQQSKTSSGDQLLVFDFQPVANDQGIQKLDVQVEVKPGEFNTRNNAASVFVEVVEGKKKILIVSASPHPDIKALREVVNNSNYEFLLHIPQLMEQPASMLQPEKIDLVVFHQSPDIRGLTRNLFQQFLKSKTSLLLVIGQQTDLRFLAQQSIPVKFEGIPREFDEVTPVVNPAFSNFSLSPEVNTILGDYPPLSVHFGKINVALSATPLLFQRIGNLATQKPLLAVDVKDDRKIGVLLGEGLWRWRLNEFDRTEKTAAFDELFGKLIQFLSTTEDKRKFRSYPVQQEFSDTEPVIFESQVYNDIYEPVYGNTIDIDLTDESGKKTSYTYVTSPGNIRYQIGGLSEGVYRYKSRTTVNQKNEEVRGEFAVVKREIELQNLTADFDLLRKLASNTGGKFYHASQIGVLQRDLGSAQAKSVIHTEESYKALINLKWVFLVLVVLISIEWFSRRYWGSY</sequence>
<dbReference type="STRING" id="688867.SAMN05660236_0033"/>
<dbReference type="OrthoDB" id="9763076at2"/>
<dbReference type="RefSeq" id="WP_079684691.1">
    <property type="nucleotide sequence ID" value="NZ_FUZU01000001.1"/>
</dbReference>
<protein>
    <recommendedName>
        <fullName evidence="4">VWA domain-containing protein</fullName>
    </recommendedName>
</protein>
<dbReference type="Proteomes" id="UP000190961">
    <property type="component" value="Unassembled WGS sequence"/>
</dbReference>
<feature type="transmembrane region" description="Helical" evidence="1">
    <location>
        <begin position="41"/>
        <end position="62"/>
    </location>
</feature>
<reference evidence="2 3" key="1">
    <citation type="submission" date="2017-02" db="EMBL/GenBank/DDBJ databases">
        <authorList>
            <person name="Peterson S.W."/>
        </authorList>
    </citation>
    <scope>NUCLEOTIDE SEQUENCE [LARGE SCALE GENOMIC DNA]</scope>
    <source>
        <strain evidence="2 3">DSM 25262</strain>
    </source>
</reference>
<dbReference type="PANTHER" id="PTHR37947:SF1">
    <property type="entry name" value="BLL2462 PROTEIN"/>
    <property type="match status" value="1"/>
</dbReference>
<feature type="transmembrane region" description="Helical" evidence="1">
    <location>
        <begin position="12"/>
        <end position="29"/>
    </location>
</feature>
<dbReference type="InterPro" id="IPR029062">
    <property type="entry name" value="Class_I_gatase-like"/>
</dbReference>
<dbReference type="SUPFAM" id="SSF52317">
    <property type="entry name" value="Class I glutamine amidotransferase-like"/>
    <property type="match status" value="1"/>
</dbReference>
<evidence type="ECO:0000313" key="2">
    <source>
        <dbReference type="EMBL" id="SKC38609.1"/>
    </source>
</evidence>
<evidence type="ECO:0000313" key="3">
    <source>
        <dbReference type="Proteomes" id="UP000190961"/>
    </source>
</evidence>
<dbReference type="AlphaFoldDB" id="A0A1T5IHJ4"/>
<proteinExistence type="predicted"/>
<evidence type="ECO:0008006" key="4">
    <source>
        <dbReference type="Google" id="ProtNLM"/>
    </source>
</evidence>